<dbReference type="Proteomes" id="UP000177078">
    <property type="component" value="Unassembled WGS sequence"/>
</dbReference>
<gene>
    <name evidence="1" type="ORF">A3F15_01930</name>
</gene>
<sequence>MRVLVVKNGQIINRLKLNMMVLLLLKLSTKPTGASFLLKRTETAVCKYFMIIRHLKRGKNG</sequence>
<proteinExistence type="predicted"/>
<organism evidence="1 2">
    <name type="scientific">Candidatus Wildermuthbacteria bacterium RIFCSPHIGHO2_12_FULL_40_12</name>
    <dbReference type="NCBI Taxonomy" id="1802457"/>
    <lineage>
        <taxon>Bacteria</taxon>
        <taxon>Candidatus Wildermuthiibacteriota</taxon>
    </lineage>
</organism>
<protein>
    <submittedName>
        <fullName evidence="1">Uncharacterized protein</fullName>
    </submittedName>
</protein>
<dbReference type="AlphaFoldDB" id="A0A1G2RBQ4"/>
<dbReference type="EMBL" id="MHUC01000033">
    <property type="protein sequence ID" value="OHA70276.1"/>
    <property type="molecule type" value="Genomic_DNA"/>
</dbReference>
<reference evidence="1 2" key="1">
    <citation type="journal article" date="2016" name="Nat. Commun.">
        <title>Thousands of microbial genomes shed light on interconnected biogeochemical processes in an aquifer system.</title>
        <authorList>
            <person name="Anantharaman K."/>
            <person name="Brown C.T."/>
            <person name="Hug L.A."/>
            <person name="Sharon I."/>
            <person name="Castelle C.J."/>
            <person name="Probst A.J."/>
            <person name="Thomas B.C."/>
            <person name="Singh A."/>
            <person name="Wilkins M.J."/>
            <person name="Karaoz U."/>
            <person name="Brodie E.L."/>
            <person name="Williams K.H."/>
            <person name="Hubbard S.S."/>
            <person name="Banfield J.F."/>
        </authorList>
    </citation>
    <scope>NUCLEOTIDE SEQUENCE [LARGE SCALE GENOMIC DNA]</scope>
</reference>
<comment type="caution">
    <text evidence="1">The sequence shown here is derived from an EMBL/GenBank/DDBJ whole genome shotgun (WGS) entry which is preliminary data.</text>
</comment>
<evidence type="ECO:0000313" key="2">
    <source>
        <dbReference type="Proteomes" id="UP000177078"/>
    </source>
</evidence>
<evidence type="ECO:0000313" key="1">
    <source>
        <dbReference type="EMBL" id="OHA70276.1"/>
    </source>
</evidence>
<name>A0A1G2RBQ4_9BACT</name>
<accession>A0A1G2RBQ4</accession>